<comment type="caution">
    <text evidence="2">The sequence shown here is derived from an EMBL/GenBank/DDBJ whole genome shotgun (WGS) entry which is preliminary data.</text>
</comment>
<sequence>MASDSGPPDSDVTAAFERDLEALVTTAFGRGAVIDGVWDVSSPVSAAPEWTITIERRDPDPDSESAFEPEFLED</sequence>
<dbReference type="EMBL" id="JABURA010000001">
    <property type="protein sequence ID" value="NUB90746.1"/>
    <property type="molecule type" value="Genomic_DNA"/>
</dbReference>
<evidence type="ECO:0000313" key="4">
    <source>
        <dbReference type="Proteomes" id="UP000728647"/>
    </source>
</evidence>
<evidence type="ECO:0000313" key="3">
    <source>
        <dbReference type="EMBL" id="NUC73436.1"/>
    </source>
</evidence>
<evidence type="ECO:0000256" key="1">
    <source>
        <dbReference type="SAM" id="MobiDB-lite"/>
    </source>
</evidence>
<evidence type="ECO:0000313" key="5">
    <source>
        <dbReference type="Proteomes" id="UP001016761"/>
    </source>
</evidence>
<reference evidence="2 5" key="1">
    <citation type="submission" date="2020-06" db="EMBL/GenBank/DDBJ databases">
        <title>Haloterrigena sp. nov., an extremely halophilic archaeon isolated from a saline sediment.</title>
        <authorList>
            <person name="Liu B.-B."/>
        </authorList>
    </citation>
    <scope>NUCLEOTIDE SEQUENCE</scope>
    <source>
        <strain evidence="2">SYSU A121-1</strain>
        <strain evidence="3 5">SYSU A558-1</strain>
    </source>
</reference>
<accession>A0A8J8KEM4</accession>
<dbReference type="EMBL" id="JABUQZ010000001">
    <property type="protein sequence ID" value="NUC73436.1"/>
    <property type="molecule type" value="Genomic_DNA"/>
</dbReference>
<dbReference type="RefSeq" id="WP_174681269.1">
    <property type="nucleotide sequence ID" value="NZ_JABUQZ010000001.1"/>
</dbReference>
<dbReference type="Proteomes" id="UP000728647">
    <property type="component" value="Unassembled WGS sequence"/>
</dbReference>
<name>A0A8J8KEM4_9EURY</name>
<feature type="compositionally biased region" description="Acidic residues" evidence="1">
    <location>
        <begin position="61"/>
        <end position="74"/>
    </location>
</feature>
<dbReference type="Proteomes" id="UP001016761">
    <property type="component" value="Unassembled WGS sequence"/>
</dbReference>
<dbReference type="AlphaFoldDB" id="A0A8J8KEM4"/>
<proteinExistence type="predicted"/>
<dbReference type="OrthoDB" id="261339at2157"/>
<feature type="region of interest" description="Disordered" evidence="1">
    <location>
        <begin position="55"/>
        <end position="74"/>
    </location>
</feature>
<gene>
    <name evidence="2" type="ORF">HT576_06890</name>
    <name evidence="3" type="ORF">HTZ84_14120</name>
</gene>
<protein>
    <submittedName>
        <fullName evidence="2">Uncharacterized protein</fullName>
    </submittedName>
</protein>
<evidence type="ECO:0000313" key="2">
    <source>
        <dbReference type="EMBL" id="NUB90746.1"/>
    </source>
</evidence>
<keyword evidence="5" id="KW-1185">Reference proteome</keyword>
<organism evidence="2 4">
    <name type="scientific">Haloterrigena gelatinilytica</name>
    <dbReference type="NCBI Taxonomy" id="2741724"/>
    <lineage>
        <taxon>Archaea</taxon>
        <taxon>Methanobacteriati</taxon>
        <taxon>Methanobacteriota</taxon>
        <taxon>Stenosarchaea group</taxon>
        <taxon>Halobacteria</taxon>
        <taxon>Halobacteriales</taxon>
        <taxon>Natrialbaceae</taxon>
        <taxon>Haloterrigena</taxon>
    </lineage>
</organism>